<dbReference type="NCBIfam" id="TIGR01003">
    <property type="entry name" value="PTS_HPr_family"/>
    <property type="match status" value="1"/>
</dbReference>
<dbReference type="PANTHER" id="PTHR33705">
    <property type="entry name" value="PHOSPHOCARRIER PROTEIN HPR"/>
    <property type="match status" value="1"/>
</dbReference>
<name>A0A1T2XJN1_9BACL</name>
<dbReference type="EMBL" id="MSZX01000002">
    <property type="protein sequence ID" value="OPA80090.1"/>
    <property type="molecule type" value="Genomic_DNA"/>
</dbReference>
<dbReference type="OrthoDB" id="9809047at2"/>
<organism evidence="5 6">
    <name type="scientific">Paenibacillus selenitireducens</name>
    <dbReference type="NCBI Taxonomy" id="1324314"/>
    <lineage>
        <taxon>Bacteria</taxon>
        <taxon>Bacillati</taxon>
        <taxon>Bacillota</taxon>
        <taxon>Bacilli</taxon>
        <taxon>Bacillales</taxon>
        <taxon>Paenibacillaceae</taxon>
        <taxon>Paenibacillus</taxon>
    </lineage>
</organism>
<evidence type="ECO:0000313" key="5">
    <source>
        <dbReference type="EMBL" id="OPA80090.1"/>
    </source>
</evidence>
<comment type="caution">
    <text evidence="5">The sequence shown here is derived from an EMBL/GenBank/DDBJ whole genome shotgun (WGS) entry which is preliminary data.</text>
</comment>
<keyword evidence="3" id="KW-0598">Phosphotransferase system</keyword>
<dbReference type="PRINTS" id="PR00107">
    <property type="entry name" value="PHOSPHOCPHPR"/>
</dbReference>
<dbReference type="PROSITE" id="PS51350">
    <property type="entry name" value="PTS_HPR_DOM"/>
    <property type="match status" value="1"/>
</dbReference>
<dbReference type="GO" id="GO:0009401">
    <property type="term" value="P:phosphoenolpyruvate-dependent sugar phosphotransferase system"/>
    <property type="evidence" value="ECO:0007669"/>
    <property type="project" value="UniProtKB-KW"/>
</dbReference>
<gene>
    <name evidence="5" type="ORF">BVG16_04890</name>
</gene>
<dbReference type="InterPro" id="IPR000032">
    <property type="entry name" value="HPr-like"/>
</dbReference>
<dbReference type="Gene3D" id="3.30.1340.10">
    <property type="entry name" value="HPr-like"/>
    <property type="match status" value="1"/>
</dbReference>
<dbReference type="CDD" id="cd00367">
    <property type="entry name" value="PTS-HPr_like"/>
    <property type="match status" value="1"/>
</dbReference>
<dbReference type="InterPro" id="IPR035895">
    <property type="entry name" value="HPr-like_sf"/>
</dbReference>
<keyword evidence="2" id="KW-0963">Cytoplasm</keyword>
<dbReference type="PANTHER" id="PTHR33705:SF2">
    <property type="entry name" value="PHOSPHOCARRIER PROTEIN NPR"/>
    <property type="match status" value="1"/>
</dbReference>
<dbReference type="RefSeq" id="WP_078497435.1">
    <property type="nucleotide sequence ID" value="NZ_MSZX01000002.1"/>
</dbReference>
<evidence type="ECO:0000256" key="3">
    <source>
        <dbReference type="ARBA" id="ARBA00022683"/>
    </source>
</evidence>
<comment type="subcellular location">
    <subcellularLocation>
        <location evidence="1">Cytoplasm</location>
    </subcellularLocation>
</comment>
<evidence type="ECO:0000313" key="6">
    <source>
        <dbReference type="Proteomes" id="UP000190188"/>
    </source>
</evidence>
<dbReference type="InterPro" id="IPR050399">
    <property type="entry name" value="HPr"/>
</dbReference>
<dbReference type="GO" id="GO:0005737">
    <property type="term" value="C:cytoplasm"/>
    <property type="evidence" value="ECO:0007669"/>
    <property type="project" value="UniProtKB-SubCell"/>
</dbReference>
<evidence type="ECO:0000256" key="2">
    <source>
        <dbReference type="ARBA" id="ARBA00022490"/>
    </source>
</evidence>
<dbReference type="AlphaFoldDB" id="A0A1T2XJN1"/>
<dbReference type="SUPFAM" id="SSF55594">
    <property type="entry name" value="HPr-like"/>
    <property type="match status" value="1"/>
</dbReference>
<dbReference type="Pfam" id="PF00381">
    <property type="entry name" value="PTS-HPr"/>
    <property type="match status" value="1"/>
</dbReference>
<dbReference type="STRING" id="1324314.BVG16_04890"/>
<protein>
    <submittedName>
        <fullName evidence="5">HPr family phosphocarrier protein</fullName>
    </submittedName>
</protein>
<reference evidence="5 6" key="1">
    <citation type="submission" date="2017-01" db="EMBL/GenBank/DDBJ databases">
        <title>Genome analysis of Paenibacillus selenitrireducens ES3-24.</title>
        <authorList>
            <person name="Xu D."/>
            <person name="Yao R."/>
            <person name="Zheng S."/>
        </authorList>
    </citation>
    <scope>NUCLEOTIDE SEQUENCE [LARGE SCALE GENOMIC DNA]</scope>
    <source>
        <strain evidence="5 6">ES3-24</strain>
    </source>
</reference>
<feature type="domain" description="HPr" evidence="4">
    <location>
        <begin position="1"/>
        <end position="86"/>
    </location>
</feature>
<evidence type="ECO:0000256" key="1">
    <source>
        <dbReference type="ARBA" id="ARBA00004496"/>
    </source>
</evidence>
<accession>A0A1T2XJN1</accession>
<evidence type="ECO:0000259" key="4">
    <source>
        <dbReference type="PROSITE" id="PS51350"/>
    </source>
</evidence>
<keyword evidence="6" id="KW-1185">Reference proteome</keyword>
<proteinExistence type="predicted"/>
<dbReference type="Proteomes" id="UP000190188">
    <property type="component" value="Unassembled WGS sequence"/>
</dbReference>
<sequence>MQQTFTIKNPTGVHARPAGAILKKASTFACKVELEKADGTRVSAKGMVGILKLGLKQGDQVTVITEGDGEAEALQAVGEVIESIFE</sequence>